<comment type="caution">
    <text evidence="8">The sequence shown here is derived from an EMBL/GenBank/DDBJ whole genome shotgun (WGS) entry which is preliminary data.</text>
</comment>
<feature type="compositionally biased region" description="Polar residues" evidence="7">
    <location>
        <begin position="441"/>
        <end position="456"/>
    </location>
</feature>
<dbReference type="SMART" id="SM00268">
    <property type="entry name" value="ACTIN"/>
    <property type="match status" value="1"/>
</dbReference>
<evidence type="ECO:0000256" key="5">
    <source>
        <dbReference type="ARBA" id="ARBA00023212"/>
    </source>
</evidence>
<sequence length="639" mass="70004">SVMISMGQKDSQVDNETKSKRGFLTLKYPIEHVIINDMEMIWHHHTFYSEVCVIPEKYPMLLTQAPLSLKSNYKKMKQIMFQTSNTQAMYMAIQAVLFLYTFGHTTGIVMDNSDRVTNTMPIYEGSCLKKRYELPNDQVITISDEWFFYFVGLFLPLFLAMESCGIYETAINLIMRYDVNIHKNLYLKHNAVGIHTEVTTLAHSMMKIKIIALSEFPGHRQTLLKSFISPKIPVLLSQKNFYPSVDEAADSPPPTSEEEDGVSKTAPSIIKLKRAKYKEKMSSETCHLFLARKNDPDPSEVDGDALVEEAAHYHLRLPSYHVAATATALPQAPIDPNQDLKVQISQLEERIHLQALCDALTLQLNKSRFGPACKGRSVTCGSPGSKNPNMAFPGSQASQDPELGCNGAPAQPALNVCASPRQAAPGCGIFQLTFKAQVSACNDGSTARGSPSSKNPNMALPWSRARQDPELGCTARLQAVRGAPQPQRLACANTEFAVQSRGSERRASRCSGEAVGSLTQRQHPRTEGTGQACRAPQPESRSPLRAGRLWAPGSLRDRRGALTPDLASRVTRAPGSLELRAGAIFSGPGQPCLGSLMPAGRIRAPGRDYNRTGSPNRNSAICGNEPGSPQDETASAMNV</sequence>
<feature type="region of interest" description="Disordered" evidence="7">
    <location>
        <begin position="246"/>
        <end position="265"/>
    </location>
</feature>
<dbReference type="Proteomes" id="UP000700334">
    <property type="component" value="Unassembled WGS sequence"/>
</dbReference>
<evidence type="ECO:0000313" key="9">
    <source>
        <dbReference type="Proteomes" id="UP000700334"/>
    </source>
</evidence>
<gene>
    <name evidence="8" type="ORF">J0S82_003511</name>
</gene>
<dbReference type="PANTHER" id="PTHR11937">
    <property type="entry name" value="ACTIN"/>
    <property type="match status" value="1"/>
</dbReference>
<protein>
    <submittedName>
        <fullName evidence="8">Actin, cytoplasmic 1</fullName>
    </submittedName>
</protein>
<evidence type="ECO:0000256" key="3">
    <source>
        <dbReference type="ARBA" id="ARBA00022741"/>
    </source>
</evidence>
<organism evidence="8 9">
    <name type="scientific">Galemys pyrenaicus</name>
    <name type="common">Iberian desman</name>
    <name type="synonym">Pyrenean desman</name>
    <dbReference type="NCBI Taxonomy" id="202257"/>
    <lineage>
        <taxon>Eukaryota</taxon>
        <taxon>Metazoa</taxon>
        <taxon>Chordata</taxon>
        <taxon>Craniata</taxon>
        <taxon>Vertebrata</taxon>
        <taxon>Euteleostomi</taxon>
        <taxon>Mammalia</taxon>
        <taxon>Eutheria</taxon>
        <taxon>Laurasiatheria</taxon>
        <taxon>Eulipotyphla</taxon>
        <taxon>Talpidae</taxon>
        <taxon>Galemys</taxon>
    </lineage>
</organism>
<feature type="compositionally biased region" description="Polar residues" evidence="7">
    <location>
        <begin position="611"/>
        <end position="621"/>
    </location>
</feature>
<dbReference type="Pfam" id="PF00022">
    <property type="entry name" value="Actin"/>
    <property type="match status" value="1"/>
</dbReference>
<dbReference type="FunFam" id="3.30.420.40:FF:000148">
    <property type="entry name" value="Actin, alpha skeletal muscle"/>
    <property type="match status" value="1"/>
</dbReference>
<feature type="region of interest" description="Disordered" evidence="7">
    <location>
        <begin position="496"/>
        <end position="547"/>
    </location>
</feature>
<dbReference type="SUPFAM" id="SSF53067">
    <property type="entry name" value="Actin-like ATPase domain"/>
    <property type="match status" value="2"/>
</dbReference>
<comment type="similarity">
    <text evidence="6">Belongs to the actin family.</text>
</comment>
<feature type="region of interest" description="Disordered" evidence="7">
    <location>
        <begin position="604"/>
        <end position="639"/>
    </location>
</feature>
<reference evidence="8" key="1">
    <citation type="journal article" date="2021" name="Evol. Appl.">
        <title>The genome of the Pyrenean desman and the effects of bottlenecks and inbreeding on the genomic landscape of an endangered species.</title>
        <authorList>
            <person name="Escoda L."/>
            <person name="Castresana J."/>
        </authorList>
    </citation>
    <scope>NUCLEOTIDE SEQUENCE</scope>
    <source>
        <strain evidence="8">IBE-C5619</strain>
    </source>
</reference>
<evidence type="ECO:0000313" key="8">
    <source>
        <dbReference type="EMBL" id="KAG8507345.1"/>
    </source>
</evidence>
<name>A0A8J5ZVX5_GALPY</name>
<dbReference type="GO" id="GO:0005856">
    <property type="term" value="C:cytoskeleton"/>
    <property type="evidence" value="ECO:0007669"/>
    <property type="project" value="UniProtKB-SubCell"/>
</dbReference>
<evidence type="ECO:0000256" key="7">
    <source>
        <dbReference type="SAM" id="MobiDB-lite"/>
    </source>
</evidence>
<accession>A0A8J5ZVX5</accession>
<evidence type="ECO:0000256" key="2">
    <source>
        <dbReference type="ARBA" id="ARBA00022490"/>
    </source>
</evidence>
<comment type="subcellular location">
    <subcellularLocation>
        <location evidence="1">Cytoplasm</location>
        <location evidence="1">Cytoskeleton</location>
    </subcellularLocation>
</comment>
<evidence type="ECO:0000256" key="4">
    <source>
        <dbReference type="ARBA" id="ARBA00022840"/>
    </source>
</evidence>
<dbReference type="EMBL" id="JAGFMF010012108">
    <property type="protein sequence ID" value="KAG8507345.1"/>
    <property type="molecule type" value="Genomic_DNA"/>
</dbReference>
<dbReference type="Gene3D" id="3.90.640.10">
    <property type="entry name" value="Actin, Chain A, domain 4"/>
    <property type="match status" value="1"/>
</dbReference>
<dbReference type="PRINTS" id="PR00190">
    <property type="entry name" value="ACTIN"/>
</dbReference>
<keyword evidence="3" id="KW-0547">Nucleotide-binding</keyword>
<keyword evidence="2" id="KW-0963">Cytoplasm</keyword>
<keyword evidence="5" id="KW-0206">Cytoskeleton</keyword>
<keyword evidence="9" id="KW-1185">Reference proteome</keyword>
<dbReference type="AlphaFoldDB" id="A0A8J5ZVX5"/>
<feature type="non-terminal residue" evidence="8">
    <location>
        <position position="1"/>
    </location>
</feature>
<evidence type="ECO:0000256" key="6">
    <source>
        <dbReference type="RuleBase" id="RU000487"/>
    </source>
</evidence>
<dbReference type="Gene3D" id="3.30.420.40">
    <property type="match status" value="3"/>
</dbReference>
<evidence type="ECO:0000256" key="1">
    <source>
        <dbReference type="ARBA" id="ARBA00004245"/>
    </source>
</evidence>
<keyword evidence="4" id="KW-0067">ATP-binding</keyword>
<feature type="region of interest" description="Disordered" evidence="7">
    <location>
        <begin position="441"/>
        <end position="461"/>
    </location>
</feature>
<proteinExistence type="inferred from homology"/>
<feature type="compositionally biased region" description="Polar residues" evidence="7">
    <location>
        <begin position="630"/>
        <end position="639"/>
    </location>
</feature>
<dbReference type="GO" id="GO:0005524">
    <property type="term" value="F:ATP binding"/>
    <property type="evidence" value="ECO:0007669"/>
    <property type="project" value="UniProtKB-KW"/>
</dbReference>
<dbReference type="InterPro" id="IPR043129">
    <property type="entry name" value="ATPase_NBD"/>
</dbReference>
<dbReference type="InterPro" id="IPR004000">
    <property type="entry name" value="Actin"/>
</dbReference>